<keyword evidence="2" id="KW-0812">Transmembrane</keyword>
<dbReference type="EMBL" id="ML977363">
    <property type="protein sequence ID" value="KAF2106397.1"/>
    <property type="molecule type" value="Genomic_DNA"/>
</dbReference>
<dbReference type="Proteomes" id="UP000799770">
    <property type="component" value="Unassembled WGS sequence"/>
</dbReference>
<evidence type="ECO:0008006" key="5">
    <source>
        <dbReference type="Google" id="ProtNLM"/>
    </source>
</evidence>
<keyword evidence="2" id="KW-1133">Transmembrane helix</keyword>
<keyword evidence="4" id="KW-1185">Reference proteome</keyword>
<evidence type="ECO:0000256" key="2">
    <source>
        <dbReference type="SAM" id="Phobius"/>
    </source>
</evidence>
<accession>A0A6A5YJ83</accession>
<feature type="transmembrane region" description="Helical" evidence="2">
    <location>
        <begin position="228"/>
        <end position="249"/>
    </location>
</feature>
<evidence type="ECO:0000313" key="3">
    <source>
        <dbReference type="EMBL" id="KAF2106397.1"/>
    </source>
</evidence>
<gene>
    <name evidence="3" type="ORF">BDV96DRAFT_675401</name>
</gene>
<evidence type="ECO:0000256" key="1">
    <source>
        <dbReference type="SAM" id="MobiDB-lite"/>
    </source>
</evidence>
<keyword evidence="2" id="KW-0472">Membrane</keyword>
<evidence type="ECO:0000313" key="4">
    <source>
        <dbReference type="Proteomes" id="UP000799770"/>
    </source>
</evidence>
<dbReference type="AlphaFoldDB" id="A0A6A5YJ83"/>
<sequence length="330" mass="35113">MSVTVSSSLPYLTSFAAPEHCNTPLLLCFGACSSNNPLALSFTCSNGVPSEATECFQDGAHILSNARTETQNNFIYSGSACPSDLTGVQTTISSGTTQIQCCPPSFSRGAVSSASYCFGESSMLLATLSYAPLTKSTQSNTESPGFLQSFITTLGTGTSSTTYSAISAVKVADWVFAVPIQVVLQDSTTPTSTAAEQGSRPSAPTSRVTPSTDANLPSVSKISNGAKIGMGVSIPFVGIAAALAIFLLIRRRKRRRRESQGPTDRTSGEVQFDTEVEGYHGVTPGEKRWEKAELQANHEHQLVELDAGACLDEIRIHELPTESRRRDSHQ</sequence>
<protein>
    <recommendedName>
        <fullName evidence="5">Mid2 domain-containing protein</fullName>
    </recommendedName>
</protein>
<name>A0A6A5YJ83_9PLEO</name>
<proteinExistence type="predicted"/>
<feature type="region of interest" description="Disordered" evidence="1">
    <location>
        <begin position="188"/>
        <end position="220"/>
    </location>
</feature>
<organism evidence="3 4">
    <name type="scientific">Lophiotrema nucula</name>
    <dbReference type="NCBI Taxonomy" id="690887"/>
    <lineage>
        <taxon>Eukaryota</taxon>
        <taxon>Fungi</taxon>
        <taxon>Dikarya</taxon>
        <taxon>Ascomycota</taxon>
        <taxon>Pezizomycotina</taxon>
        <taxon>Dothideomycetes</taxon>
        <taxon>Pleosporomycetidae</taxon>
        <taxon>Pleosporales</taxon>
        <taxon>Lophiotremataceae</taxon>
        <taxon>Lophiotrema</taxon>
    </lineage>
</organism>
<reference evidence="3" key="1">
    <citation type="journal article" date="2020" name="Stud. Mycol.">
        <title>101 Dothideomycetes genomes: a test case for predicting lifestyles and emergence of pathogens.</title>
        <authorList>
            <person name="Haridas S."/>
            <person name="Albert R."/>
            <person name="Binder M."/>
            <person name="Bloem J."/>
            <person name="Labutti K."/>
            <person name="Salamov A."/>
            <person name="Andreopoulos B."/>
            <person name="Baker S."/>
            <person name="Barry K."/>
            <person name="Bills G."/>
            <person name="Bluhm B."/>
            <person name="Cannon C."/>
            <person name="Castanera R."/>
            <person name="Culley D."/>
            <person name="Daum C."/>
            <person name="Ezra D."/>
            <person name="Gonzalez J."/>
            <person name="Henrissat B."/>
            <person name="Kuo A."/>
            <person name="Liang C."/>
            <person name="Lipzen A."/>
            <person name="Lutzoni F."/>
            <person name="Magnuson J."/>
            <person name="Mondo S."/>
            <person name="Nolan M."/>
            <person name="Ohm R."/>
            <person name="Pangilinan J."/>
            <person name="Park H.-J."/>
            <person name="Ramirez L."/>
            <person name="Alfaro M."/>
            <person name="Sun H."/>
            <person name="Tritt A."/>
            <person name="Yoshinaga Y."/>
            <person name="Zwiers L.-H."/>
            <person name="Turgeon B."/>
            <person name="Goodwin S."/>
            <person name="Spatafora J."/>
            <person name="Crous P."/>
            <person name="Grigoriev I."/>
        </authorList>
    </citation>
    <scope>NUCLEOTIDE SEQUENCE</scope>
    <source>
        <strain evidence="3">CBS 627.86</strain>
    </source>
</reference>